<dbReference type="EMBL" id="MDYN01000007">
    <property type="protein sequence ID" value="OQD86641.1"/>
    <property type="molecule type" value="Genomic_DNA"/>
</dbReference>
<dbReference type="STRING" id="416450.A0A1V6QBP7"/>
<reference evidence="5" key="1">
    <citation type="journal article" date="2017" name="Nat. Microbiol.">
        <title>Global analysis of biosynthetic gene clusters reveals vast potential of secondary metabolite production in Penicillium species.</title>
        <authorList>
            <person name="Nielsen J.C."/>
            <person name="Grijseels S."/>
            <person name="Prigent S."/>
            <person name="Ji B."/>
            <person name="Dainat J."/>
            <person name="Nielsen K.F."/>
            <person name="Frisvad J.C."/>
            <person name="Workman M."/>
            <person name="Nielsen J."/>
        </authorList>
    </citation>
    <scope>NUCLEOTIDE SEQUENCE [LARGE SCALE GENOMIC DNA]</scope>
    <source>
        <strain evidence="5">IBT 31811</strain>
    </source>
</reference>
<evidence type="ECO:0000259" key="3">
    <source>
        <dbReference type="Pfam" id="PF05368"/>
    </source>
</evidence>
<dbReference type="PANTHER" id="PTHR42748">
    <property type="entry name" value="NITROGEN METABOLITE REPRESSION PROTEIN NMRA FAMILY MEMBER"/>
    <property type="match status" value="1"/>
</dbReference>
<accession>A0A1V6QBP7</accession>
<comment type="similarity">
    <text evidence="1">Belongs to the NmrA-type oxidoreductase family.</text>
</comment>
<keyword evidence="2" id="KW-0521">NADP</keyword>
<evidence type="ECO:0000256" key="2">
    <source>
        <dbReference type="ARBA" id="ARBA00022857"/>
    </source>
</evidence>
<sequence>MGFTTDHILDGVLALAALHIARYNTGRRHALLAYAIERHSASLSKALPLIFLVKPQNCTPLFVFGVLTLYYSLARPIQEDDALIFGSGVIPEWLYLMRGIDTVVMAEASVFSSPVSLIFRSTWGSLDYWKTHTPEQYPVLTELKDTICAETPDDRERQLTLQETVVALTRSYTFFYGGNFKDQDKLRGFYEWLFKISDAYLRLLKTGDDGSLAIVSPTIIFTGATGQQGGATARHLLSLGLRVHALVRAPTRAAALNLQRQRAILLEGSFDQPEKLQAACDSAELHQATNIVRAVQASGTIKTLVYTSDLVRSAGFEHCTILRPPVFMTNYQLPSVNGYFPELERSLPLRTAMGSEKRTMLIDPNDIGRFAAAVFINPERFSGLAVDIGCEALTVTQDASVITEVSGSEIWLSMFLAIWRSAGHL</sequence>
<dbReference type="SUPFAM" id="SSF51735">
    <property type="entry name" value="NAD(P)-binding Rossmann-fold domains"/>
    <property type="match status" value="1"/>
</dbReference>
<dbReference type="InterPro" id="IPR008030">
    <property type="entry name" value="NmrA-like"/>
</dbReference>
<dbReference type="Proteomes" id="UP000191672">
    <property type="component" value="Unassembled WGS sequence"/>
</dbReference>
<evidence type="ECO:0000313" key="5">
    <source>
        <dbReference type="Proteomes" id="UP000191672"/>
    </source>
</evidence>
<dbReference type="InterPro" id="IPR051164">
    <property type="entry name" value="NmrA-like_oxidored"/>
</dbReference>
<gene>
    <name evidence="4" type="ORF">PENANT_c007G08523</name>
</gene>
<comment type="caution">
    <text evidence="4">The sequence shown here is derived from an EMBL/GenBank/DDBJ whole genome shotgun (WGS) entry which is preliminary data.</text>
</comment>
<feature type="domain" description="NmrA-like" evidence="3">
    <location>
        <begin position="218"/>
        <end position="307"/>
    </location>
</feature>
<dbReference type="InterPro" id="IPR036291">
    <property type="entry name" value="NAD(P)-bd_dom_sf"/>
</dbReference>
<dbReference type="Gene3D" id="3.40.50.720">
    <property type="entry name" value="NAD(P)-binding Rossmann-like Domain"/>
    <property type="match status" value="1"/>
</dbReference>
<evidence type="ECO:0000256" key="1">
    <source>
        <dbReference type="ARBA" id="ARBA00006328"/>
    </source>
</evidence>
<name>A0A1V6QBP7_9EURO</name>
<protein>
    <recommendedName>
        <fullName evidence="3">NmrA-like domain-containing protein</fullName>
    </recommendedName>
</protein>
<keyword evidence="5" id="KW-1185">Reference proteome</keyword>
<organism evidence="4 5">
    <name type="scientific">Penicillium antarcticum</name>
    <dbReference type="NCBI Taxonomy" id="416450"/>
    <lineage>
        <taxon>Eukaryota</taxon>
        <taxon>Fungi</taxon>
        <taxon>Dikarya</taxon>
        <taxon>Ascomycota</taxon>
        <taxon>Pezizomycotina</taxon>
        <taxon>Eurotiomycetes</taxon>
        <taxon>Eurotiomycetidae</taxon>
        <taxon>Eurotiales</taxon>
        <taxon>Aspergillaceae</taxon>
        <taxon>Penicillium</taxon>
    </lineage>
</organism>
<dbReference type="Pfam" id="PF05368">
    <property type="entry name" value="NmrA"/>
    <property type="match status" value="1"/>
</dbReference>
<evidence type="ECO:0000313" key="4">
    <source>
        <dbReference type="EMBL" id="OQD86641.1"/>
    </source>
</evidence>
<dbReference type="AlphaFoldDB" id="A0A1V6QBP7"/>
<dbReference type="PANTHER" id="PTHR42748:SF7">
    <property type="entry name" value="NMRA LIKE REDOX SENSOR 1-RELATED"/>
    <property type="match status" value="1"/>
</dbReference>
<proteinExistence type="inferred from homology"/>